<gene>
    <name evidence="2" type="ORF">SAMN04489711_11030</name>
</gene>
<feature type="transmembrane region" description="Helical" evidence="1">
    <location>
        <begin position="12"/>
        <end position="32"/>
    </location>
</feature>
<keyword evidence="1" id="KW-0472">Membrane</keyword>
<dbReference type="InterPro" id="IPR008407">
    <property type="entry name" value="Brnchd-chn_aa_trnsp_AzlD"/>
</dbReference>
<feature type="transmembrane region" description="Helical" evidence="1">
    <location>
        <begin position="94"/>
        <end position="112"/>
    </location>
</feature>
<dbReference type="STRING" id="1177982.SAMN04489711_11030"/>
<organism evidence="2 3">
    <name type="scientific">Paracidovorax wautersii</name>
    <dbReference type="NCBI Taxonomy" id="1177982"/>
    <lineage>
        <taxon>Bacteria</taxon>
        <taxon>Pseudomonadati</taxon>
        <taxon>Pseudomonadota</taxon>
        <taxon>Betaproteobacteria</taxon>
        <taxon>Burkholderiales</taxon>
        <taxon>Comamonadaceae</taxon>
        <taxon>Paracidovorax</taxon>
    </lineage>
</organism>
<name>A0A1I2FBW4_9BURK</name>
<evidence type="ECO:0000313" key="3">
    <source>
        <dbReference type="Proteomes" id="UP000199119"/>
    </source>
</evidence>
<keyword evidence="3" id="KW-1185">Reference proteome</keyword>
<evidence type="ECO:0000256" key="1">
    <source>
        <dbReference type="SAM" id="Phobius"/>
    </source>
</evidence>
<dbReference type="Pfam" id="PF05437">
    <property type="entry name" value="AzlD"/>
    <property type="match status" value="1"/>
</dbReference>
<dbReference type="EMBL" id="FONX01000010">
    <property type="protein sequence ID" value="SFF02257.1"/>
    <property type="molecule type" value="Genomic_DNA"/>
</dbReference>
<accession>A0A1I2FBW4</accession>
<proteinExistence type="predicted"/>
<dbReference type="RefSeq" id="WP_092940211.1">
    <property type="nucleotide sequence ID" value="NZ_FONX01000010.1"/>
</dbReference>
<dbReference type="AlphaFoldDB" id="A0A1I2FBW4"/>
<dbReference type="Proteomes" id="UP000199119">
    <property type="component" value="Unassembled WGS sequence"/>
</dbReference>
<evidence type="ECO:0000313" key="2">
    <source>
        <dbReference type="EMBL" id="SFF02257.1"/>
    </source>
</evidence>
<reference evidence="3" key="1">
    <citation type="submission" date="2016-10" db="EMBL/GenBank/DDBJ databases">
        <authorList>
            <person name="Varghese N."/>
            <person name="Submissions S."/>
        </authorList>
    </citation>
    <scope>NUCLEOTIDE SEQUENCE [LARGE SCALE GENOMIC DNA]</scope>
    <source>
        <strain evidence="3">DSM 27981</strain>
    </source>
</reference>
<keyword evidence="1" id="KW-1133">Transmembrane helix</keyword>
<sequence length="115" mass="12562">MPFAAENLLPWLAVIALVLVTVLTRSFFLLPHGEPRLPGWLRQGLRHAPVAALLAMVVPEIFLNQGHLPSDWRDARLAAVAAALLYHWARRGDVTGTILTGTATLLVLRLGLGWA</sequence>
<protein>
    <submittedName>
        <fullName evidence="2">Branched-chain amino acid transport protein</fullName>
    </submittedName>
</protein>
<keyword evidence="1" id="KW-0812">Transmembrane</keyword>